<dbReference type="SUPFAM" id="SSF57756">
    <property type="entry name" value="Retrovirus zinc finger-like domains"/>
    <property type="match status" value="1"/>
</dbReference>
<dbReference type="GO" id="GO:0008270">
    <property type="term" value="F:zinc ion binding"/>
    <property type="evidence" value="ECO:0007669"/>
    <property type="project" value="UniProtKB-KW"/>
</dbReference>
<proteinExistence type="predicted"/>
<evidence type="ECO:0000256" key="1">
    <source>
        <dbReference type="PROSITE-ProRule" id="PRU00047"/>
    </source>
</evidence>
<keyword evidence="5" id="KW-1185">Reference proteome</keyword>
<dbReference type="AlphaFoldDB" id="A0A4C1UCM9"/>
<keyword evidence="1" id="KW-0479">Metal-binding</keyword>
<evidence type="ECO:0000313" key="4">
    <source>
        <dbReference type="EMBL" id="GBP24128.1"/>
    </source>
</evidence>
<reference evidence="4 5" key="1">
    <citation type="journal article" date="2019" name="Commun. Biol.">
        <title>The bagworm genome reveals a unique fibroin gene that provides high tensile strength.</title>
        <authorList>
            <person name="Kono N."/>
            <person name="Nakamura H."/>
            <person name="Ohtoshi R."/>
            <person name="Tomita M."/>
            <person name="Numata K."/>
            <person name="Arakawa K."/>
        </authorList>
    </citation>
    <scope>NUCLEOTIDE SEQUENCE [LARGE SCALE GENOMIC DNA]</scope>
</reference>
<dbReference type="InterPro" id="IPR001878">
    <property type="entry name" value="Znf_CCHC"/>
</dbReference>
<gene>
    <name evidence="4" type="ORF">EVAR_27353_1</name>
</gene>
<evidence type="ECO:0000313" key="5">
    <source>
        <dbReference type="Proteomes" id="UP000299102"/>
    </source>
</evidence>
<dbReference type="OrthoDB" id="413361at2759"/>
<sequence length="113" mass="12658">MAVEHSGITVSTDVIKSKLLDMSAEVGTTEGAFLSRGRQYRKKHKEVGSTVEISKSNDKKMSTSTSPEAVKTIRCYKCKHIGHYKNQCHYVGKDKVTTVFSVFFTNSTYKKTD</sequence>
<protein>
    <recommendedName>
        <fullName evidence="3">CCHC-type domain-containing protein</fullName>
    </recommendedName>
</protein>
<feature type="region of interest" description="Disordered" evidence="2">
    <location>
        <begin position="45"/>
        <end position="65"/>
    </location>
</feature>
<dbReference type="GO" id="GO:0003676">
    <property type="term" value="F:nucleic acid binding"/>
    <property type="evidence" value="ECO:0007669"/>
    <property type="project" value="InterPro"/>
</dbReference>
<name>A0A4C1UCM9_EUMVA</name>
<dbReference type="EMBL" id="BGZK01000157">
    <property type="protein sequence ID" value="GBP24128.1"/>
    <property type="molecule type" value="Genomic_DNA"/>
</dbReference>
<dbReference type="Proteomes" id="UP000299102">
    <property type="component" value="Unassembled WGS sequence"/>
</dbReference>
<keyword evidence="1" id="KW-0863">Zinc-finger</keyword>
<organism evidence="4 5">
    <name type="scientific">Eumeta variegata</name>
    <name type="common">Bagworm moth</name>
    <name type="synonym">Eumeta japonica</name>
    <dbReference type="NCBI Taxonomy" id="151549"/>
    <lineage>
        <taxon>Eukaryota</taxon>
        <taxon>Metazoa</taxon>
        <taxon>Ecdysozoa</taxon>
        <taxon>Arthropoda</taxon>
        <taxon>Hexapoda</taxon>
        <taxon>Insecta</taxon>
        <taxon>Pterygota</taxon>
        <taxon>Neoptera</taxon>
        <taxon>Endopterygota</taxon>
        <taxon>Lepidoptera</taxon>
        <taxon>Glossata</taxon>
        <taxon>Ditrysia</taxon>
        <taxon>Tineoidea</taxon>
        <taxon>Psychidae</taxon>
        <taxon>Oiketicinae</taxon>
        <taxon>Eumeta</taxon>
    </lineage>
</organism>
<comment type="caution">
    <text evidence="4">The sequence shown here is derived from an EMBL/GenBank/DDBJ whole genome shotgun (WGS) entry which is preliminary data.</text>
</comment>
<evidence type="ECO:0000259" key="3">
    <source>
        <dbReference type="PROSITE" id="PS50158"/>
    </source>
</evidence>
<feature type="domain" description="CCHC-type" evidence="3">
    <location>
        <begin position="74"/>
        <end position="88"/>
    </location>
</feature>
<dbReference type="PROSITE" id="PS50158">
    <property type="entry name" value="ZF_CCHC"/>
    <property type="match status" value="1"/>
</dbReference>
<keyword evidence="1" id="KW-0862">Zinc</keyword>
<evidence type="ECO:0000256" key="2">
    <source>
        <dbReference type="SAM" id="MobiDB-lite"/>
    </source>
</evidence>
<accession>A0A4C1UCM9</accession>
<dbReference type="InterPro" id="IPR036875">
    <property type="entry name" value="Znf_CCHC_sf"/>
</dbReference>
<dbReference type="Gene3D" id="4.10.60.10">
    <property type="entry name" value="Zinc finger, CCHC-type"/>
    <property type="match status" value="1"/>
</dbReference>